<dbReference type="GO" id="GO:0004930">
    <property type="term" value="F:G protein-coupled receptor activity"/>
    <property type="evidence" value="ECO:0007669"/>
    <property type="project" value="InterPro"/>
</dbReference>
<dbReference type="Gene3D" id="1.25.40.610">
    <property type="match status" value="1"/>
</dbReference>
<dbReference type="InterPro" id="IPR036445">
    <property type="entry name" value="GPCR_2_extracell_dom_sf"/>
</dbReference>
<accession>A0A7R9GRW7</accession>
<keyword evidence="2" id="KW-0430">Lectin</keyword>
<dbReference type="FunFam" id="1.25.40.610:FF:000006">
    <property type="entry name" value="latrophilin Cirl isoform X2"/>
    <property type="match status" value="1"/>
</dbReference>
<evidence type="ECO:0000313" key="5">
    <source>
        <dbReference type="EMBL" id="CAD7395045.1"/>
    </source>
</evidence>
<dbReference type="Gene3D" id="2.60.120.740">
    <property type="match status" value="1"/>
</dbReference>
<sequence>MEVFSILILCCGFIVMEVLNFSSTLARSLEQPRYDTAYACEGKTLKIECNEGEIIHLIRANYGRFSITICNDHGNTEWSVNCMSPKSLRVLHTKCSQQQNCSILATTSMFGDPCPGTLKYLEAHYQCMPAATTTATSRPSPPWLITSPPSVWNTAKSVTLRPPLKMPTSTERSTTIPLLVVNTSATSNNSFGTQTSVPAAPPSEVEEVLVPHSTSSLPPSALPPSWKTTHWLTTASSTLVLDYTPSPSITWLQENELVLCSPTSARNLYWNWTQAGEVNVQPCPGGATGLARWRCVVLKPLTLSSPPTVSWLPDTPDLSECRSLWLTNLESRVEEGDSIISISNDLSQVTSSKTLYGGDMMTTTKIIKKMAQKMAQDIQTFPDPRQREAIVTELLHGVVVTGSNLLDSSQHPSWLDLSHKEQMRVATSLLMGLEENAFLLADTYLVCVWSKLATWELNNFLPLQLMNTGKIVKTGYKFLVVLYLKIVRED</sequence>
<dbReference type="AlphaFoldDB" id="A0A7R9GRW7"/>
<comment type="similarity">
    <text evidence="1">Belongs to the G-protein coupled receptor 2 family. LN-TM7 subfamily.</text>
</comment>
<dbReference type="InterPro" id="IPR000922">
    <property type="entry name" value="Lectin_gal-bd_dom"/>
</dbReference>
<dbReference type="Gene3D" id="4.10.1240.10">
    <property type="entry name" value="GPCR, family 2, extracellular hormone receptor domain"/>
    <property type="match status" value="1"/>
</dbReference>
<dbReference type="PANTHER" id="PTHR46780">
    <property type="entry name" value="PROTEIN EVA-1"/>
    <property type="match status" value="1"/>
</dbReference>
<dbReference type="PROSITE" id="PS50228">
    <property type="entry name" value="SUEL_LECTIN"/>
    <property type="match status" value="1"/>
</dbReference>
<feature type="chain" id="PRO_5030705985" description="SUEL-type lectin domain-containing protein" evidence="3">
    <location>
        <begin position="27"/>
        <end position="490"/>
    </location>
</feature>
<dbReference type="GO" id="GO:0030246">
    <property type="term" value="F:carbohydrate binding"/>
    <property type="evidence" value="ECO:0007669"/>
    <property type="project" value="UniProtKB-KW"/>
</dbReference>
<dbReference type="Pfam" id="PF16489">
    <property type="entry name" value="GAIN"/>
    <property type="match status" value="1"/>
</dbReference>
<evidence type="ECO:0000256" key="2">
    <source>
        <dbReference type="ARBA" id="ARBA00022734"/>
    </source>
</evidence>
<gene>
    <name evidence="5" type="ORF">TCEB3V08_LOCUS2938</name>
</gene>
<dbReference type="FunFam" id="2.60.120.740:FF:000001">
    <property type="entry name" value="Adhesion G protein-coupled receptor L2"/>
    <property type="match status" value="1"/>
</dbReference>
<dbReference type="Pfam" id="PF02140">
    <property type="entry name" value="SUEL_Lectin"/>
    <property type="match status" value="1"/>
</dbReference>
<reference evidence="5" key="1">
    <citation type="submission" date="2020-11" db="EMBL/GenBank/DDBJ databases">
        <authorList>
            <person name="Tran Van P."/>
        </authorList>
    </citation>
    <scope>NUCLEOTIDE SEQUENCE</scope>
</reference>
<evidence type="ECO:0000256" key="1">
    <source>
        <dbReference type="ARBA" id="ARBA00010933"/>
    </source>
</evidence>
<feature type="domain" description="SUEL-type lectin" evidence="4">
    <location>
        <begin position="39"/>
        <end position="128"/>
    </location>
</feature>
<organism evidence="5">
    <name type="scientific">Timema cristinae</name>
    <name type="common">Walking stick</name>
    <dbReference type="NCBI Taxonomy" id="61476"/>
    <lineage>
        <taxon>Eukaryota</taxon>
        <taxon>Metazoa</taxon>
        <taxon>Ecdysozoa</taxon>
        <taxon>Arthropoda</taxon>
        <taxon>Hexapoda</taxon>
        <taxon>Insecta</taxon>
        <taxon>Pterygota</taxon>
        <taxon>Neoptera</taxon>
        <taxon>Polyneoptera</taxon>
        <taxon>Phasmatodea</taxon>
        <taxon>Timematodea</taxon>
        <taxon>Timematoidea</taxon>
        <taxon>Timematidae</taxon>
        <taxon>Timema</taxon>
    </lineage>
</organism>
<protein>
    <recommendedName>
        <fullName evidence="4">SUEL-type lectin domain-containing protein</fullName>
    </recommendedName>
</protein>
<evidence type="ECO:0000259" key="4">
    <source>
        <dbReference type="PROSITE" id="PS50228"/>
    </source>
</evidence>
<evidence type="ECO:0000256" key="3">
    <source>
        <dbReference type="SAM" id="SignalP"/>
    </source>
</evidence>
<name>A0A7R9GRW7_TIMCR</name>
<dbReference type="GO" id="GO:0016020">
    <property type="term" value="C:membrane"/>
    <property type="evidence" value="ECO:0007669"/>
    <property type="project" value="InterPro"/>
</dbReference>
<dbReference type="EMBL" id="OC317138">
    <property type="protein sequence ID" value="CAD7395045.1"/>
    <property type="molecule type" value="Genomic_DNA"/>
</dbReference>
<dbReference type="CDD" id="cd22830">
    <property type="entry name" value="Gal_Rha_Lectin_dCirl"/>
    <property type="match status" value="1"/>
</dbReference>
<keyword evidence="3" id="KW-0732">Signal</keyword>
<proteinExistence type="inferred from homology"/>
<feature type="signal peptide" evidence="3">
    <location>
        <begin position="1"/>
        <end position="26"/>
    </location>
</feature>
<dbReference type="InterPro" id="IPR032471">
    <property type="entry name" value="AGRL2-4_GAIN_subdom_A"/>
</dbReference>
<dbReference type="InterPro" id="IPR043159">
    <property type="entry name" value="Lectin_gal-bd_sf"/>
</dbReference>